<keyword evidence="1" id="KW-0812">Transmembrane</keyword>
<dbReference type="EMBL" id="BNAI01000001">
    <property type="protein sequence ID" value="GHF08665.1"/>
    <property type="molecule type" value="Genomic_DNA"/>
</dbReference>
<sequence>MKIYSDFAGRRTRQIIADVLALCAIALWVWFGYTVFTLINNLAVFGVQMEDAGAGFEETMTEVGETLGGIPLIGPGIRLPFDGASAAGSTLEAAGQAQQDAVLQLATTLGIGTALLPVLMILIVWLVPRILFIRRAGRAKAVVTADAGLDLLALRALTTQKLSAITKIDADALGAWRRGEPEVVRRLAQLELRSSGVKLRES</sequence>
<dbReference type="RefSeq" id="WP_191281949.1">
    <property type="nucleotide sequence ID" value="NZ_BNAI01000001.1"/>
</dbReference>
<dbReference type="AlphaFoldDB" id="A0A8J3LZ28"/>
<reference evidence="2" key="1">
    <citation type="journal article" date="2014" name="Int. J. Syst. Evol. Microbiol.">
        <title>Complete genome sequence of Corynebacterium casei LMG S-19264T (=DSM 44701T), isolated from a smear-ripened cheese.</title>
        <authorList>
            <consortium name="US DOE Joint Genome Institute (JGI-PGF)"/>
            <person name="Walter F."/>
            <person name="Albersmeier A."/>
            <person name="Kalinowski J."/>
            <person name="Ruckert C."/>
        </authorList>
    </citation>
    <scope>NUCLEOTIDE SEQUENCE</scope>
    <source>
        <strain evidence="2">CGMCC 1.16548</strain>
    </source>
</reference>
<dbReference type="Proteomes" id="UP000617531">
    <property type="component" value="Unassembled WGS sequence"/>
</dbReference>
<reference evidence="2" key="2">
    <citation type="submission" date="2020-09" db="EMBL/GenBank/DDBJ databases">
        <authorList>
            <person name="Sun Q."/>
            <person name="Zhou Y."/>
        </authorList>
    </citation>
    <scope>NUCLEOTIDE SEQUENCE</scope>
    <source>
        <strain evidence="2">CGMCC 1.16548</strain>
    </source>
</reference>
<evidence type="ECO:0000313" key="3">
    <source>
        <dbReference type="Proteomes" id="UP000617531"/>
    </source>
</evidence>
<evidence type="ECO:0000256" key="1">
    <source>
        <dbReference type="SAM" id="Phobius"/>
    </source>
</evidence>
<name>A0A8J3LZ28_9MICO</name>
<feature type="transmembrane region" description="Helical" evidence="1">
    <location>
        <begin position="109"/>
        <end position="132"/>
    </location>
</feature>
<accession>A0A8J3LZ28</accession>
<keyword evidence="3" id="KW-1185">Reference proteome</keyword>
<gene>
    <name evidence="2" type="ORF">GCM10011600_06900</name>
</gene>
<evidence type="ECO:0000313" key="2">
    <source>
        <dbReference type="EMBL" id="GHF08665.1"/>
    </source>
</evidence>
<feature type="transmembrane region" description="Helical" evidence="1">
    <location>
        <begin position="20"/>
        <end position="39"/>
    </location>
</feature>
<organism evidence="2 3">
    <name type="scientific">Pseudolysinimonas yzui</name>
    <dbReference type="NCBI Taxonomy" id="2708254"/>
    <lineage>
        <taxon>Bacteria</taxon>
        <taxon>Bacillati</taxon>
        <taxon>Actinomycetota</taxon>
        <taxon>Actinomycetes</taxon>
        <taxon>Micrococcales</taxon>
        <taxon>Microbacteriaceae</taxon>
        <taxon>Pseudolysinimonas</taxon>
    </lineage>
</organism>
<keyword evidence="1" id="KW-0472">Membrane</keyword>
<comment type="caution">
    <text evidence="2">The sequence shown here is derived from an EMBL/GenBank/DDBJ whole genome shotgun (WGS) entry which is preliminary data.</text>
</comment>
<proteinExistence type="predicted"/>
<keyword evidence="1" id="KW-1133">Transmembrane helix</keyword>
<protein>
    <submittedName>
        <fullName evidence="2">Uncharacterized protein</fullName>
    </submittedName>
</protein>